<feature type="region of interest" description="Disordered" evidence="2">
    <location>
        <begin position="272"/>
        <end position="298"/>
    </location>
</feature>
<gene>
    <name evidence="5" type="ORF">PPACK8108_LOCUS19475</name>
</gene>
<dbReference type="GO" id="GO:0005078">
    <property type="term" value="F:MAP-kinase scaffold activity"/>
    <property type="evidence" value="ECO:0007669"/>
    <property type="project" value="TreeGrafter"/>
</dbReference>
<feature type="coiled-coil region" evidence="1">
    <location>
        <begin position="350"/>
        <end position="469"/>
    </location>
</feature>
<evidence type="ECO:0000256" key="1">
    <source>
        <dbReference type="SAM" id="Coils"/>
    </source>
</evidence>
<feature type="domain" description="C3G9 VBS-like" evidence="4">
    <location>
        <begin position="461"/>
        <end position="566"/>
    </location>
</feature>
<feature type="compositionally biased region" description="Polar residues" evidence="2">
    <location>
        <begin position="224"/>
        <end position="234"/>
    </location>
</feature>
<evidence type="ECO:0000313" key="5">
    <source>
        <dbReference type="EMBL" id="CAH7685010.1"/>
    </source>
</evidence>
<reference evidence="5" key="1">
    <citation type="submission" date="2022-06" db="EMBL/GenBank/DDBJ databases">
        <authorList>
            <consortium name="SYNGENTA / RWTH Aachen University"/>
        </authorList>
    </citation>
    <scope>NUCLEOTIDE SEQUENCE</scope>
</reference>
<feature type="compositionally biased region" description="Basic and acidic residues" evidence="2">
    <location>
        <begin position="629"/>
        <end position="644"/>
    </location>
</feature>
<feature type="compositionally biased region" description="Polar residues" evidence="2">
    <location>
        <begin position="272"/>
        <end position="283"/>
    </location>
</feature>
<evidence type="ECO:0008006" key="7">
    <source>
        <dbReference type="Google" id="ProtNLM"/>
    </source>
</evidence>
<dbReference type="InterPro" id="IPR039892">
    <property type="entry name" value="Spa2/Sph1"/>
</dbReference>
<dbReference type="Proteomes" id="UP001153365">
    <property type="component" value="Unassembled WGS sequence"/>
</dbReference>
<feature type="compositionally biased region" description="Low complexity" evidence="2">
    <location>
        <begin position="48"/>
        <end position="63"/>
    </location>
</feature>
<evidence type="ECO:0000259" key="3">
    <source>
        <dbReference type="Pfam" id="PF12205"/>
    </source>
</evidence>
<dbReference type="AlphaFoldDB" id="A0AAV0BHI6"/>
<feature type="domain" description="ARF GTPase-activating protein GIT1 C-terminal" evidence="3">
    <location>
        <begin position="749"/>
        <end position="865"/>
    </location>
</feature>
<dbReference type="EMBL" id="CALTRL010005702">
    <property type="protein sequence ID" value="CAH7685010.1"/>
    <property type="molecule type" value="Genomic_DNA"/>
</dbReference>
<dbReference type="Pfam" id="PF23742">
    <property type="entry name" value="VBS_C3G9"/>
    <property type="match status" value="1"/>
</dbReference>
<dbReference type="GO" id="GO:1902716">
    <property type="term" value="C:cell cortex of growing cell tip"/>
    <property type="evidence" value="ECO:0007669"/>
    <property type="project" value="TreeGrafter"/>
</dbReference>
<keyword evidence="6" id="KW-1185">Reference proteome</keyword>
<comment type="caution">
    <text evidence="5">The sequence shown here is derived from an EMBL/GenBank/DDBJ whole genome shotgun (WGS) entry which is preliminary data.</text>
</comment>
<proteinExistence type="predicted"/>
<organism evidence="5 6">
    <name type="scientific">Phakopsora pachyrhizi</name>
    <name type="common">Asian soybean rust disease fungus</name>
    <dbReference type="NCBI Taxonomy" id="170000"/>
    <lineage>
        <taxon>Eukaryota</taxon>
        <taxon>Fungi</taxon>
        <taxon>Dikarya</taxon>
        <taxon>Basidiomycota</taxon>
        <taxon>Pucciniomycotina</taxon>
        <taxon>Pucciniomycetes</taxon>
        <taxon>Pucciniales</taxon>
        <taxon>Phakopsoraceae</taxon>
        <taxon>Phakopsora</taxon>
    </lineage>
</organism>
<evidence type="ECO:0000256" key="2">
    <source>
        <dbReference type="SAM" id="MobiDB-lite"/>
    </source>
</evidence>
<name>A0AAV0BHI6_PHAPC</name>
<evidence type="ECO:0000259" key="4">
    <source>
        <dbReference type="Pfam" id="PF23742"/>
    </source>
</evidence>
<keyword evidence="1" id="KW-0175">Coiled coil</keyword>
<dbReference type="InterPro" id="IPR022018">
    <property type="entry name" value="GIT1_C"/>
</dbReference>
<feature type="compositionally biased region" description="Gly residues" evidence="2">
    <location>
        <begin position="599"/>
        <end position="611"/>
    </location>
</feature>
<protein>
    <recommendedName>
        <fullName evidence="7">Cell polarity protein</fullName>
    </recommendedName>
</protein>
<dbReference type="PANTHER" id="PTHR21601:SF0">
    <property type="entry name" value="PROTEIN SPA2-RELATED"/>
    <property type="match status" value="1"/>
</dbReference>
<feature type="region of interest" description="Disordered" evidence="2">
    <location>
        <begin position="224"/>
        <end position="260"/>
    </location>
</feature>
<feature type="compositionally biased region" description="Polar residues" evidence="2">
    <location>
        <begin position="8"/>
        <end position="24"/>
    </location>
</feature>
<dbReference type="GO" id="GO:0005826">
    <property type="term" value="C:actomyosin contractile ring"/>
    <property type="evidence" value="ECO:0007669"/>
    <property type="project" value="TreeGrafter"/>
</dbReference>
<evidence type="ECO:0000313" key="6">
    <source>
        <dbReference type="Proteomes" id="UP001153365"/>
    </source>
</evidence>
<dbReference type="PANTHER" id="PTHR21601">
    <property type="entry name" value="SPA2 PROTEIN"/>
    <property type="match status" value="1"/>
</dbReference>
<dbReference type="Pfam" id="PF12205">
    <property type="entry name" value="GIT1_C"/>
    <property type="match status" value="1"/>
</dbReference>
<feature type="region of interest" description="Disordered" evidence="2">
    <location>
        <begin position="48"/>
        <end position="70"/>
    </location>
</feature>
<sequence length="865" mass="95332">MTHEPNLRQEQQQTLSGDHGTTSVIKAIETPKKPLKLSSSIGLSSYSRSELNNQNRLQNSQSSGISKSDANDLEQVGRVARVHYEELSRWLYKGLNSSARLASRLTHLQSTDSSADGGEGMTFTLRGIKPVKNFQHYLAHGSEILRRRHPEFLEPDVGSPPLPDSYQKNQAYQPMPGPSKANPGPRSMANSNKPGGIVANDIIVPDKSTLVVDTNDAYDDQSLVSEQIDSNSSVRPPPTGSSERSDIIGQAAANSRRTGSLSSIRYISNNAKDNSIKNSNQDQPRGASRGPDYGRGASSDYERRISLMQSKIFNLEKELNEALAKQQSAPNVDFRKLQELEEEVSVWREFKQLEAALEDERQQKVKDAEKFDQEIQKLRRQISELNEKSNSNRQNLNFSSEQSQRLKAEVTELLDELRQMQRKQDDMIADKEVDQEIIRDLEEEVISQKKRYEAAKTELRNLKTNVNDEVISAMRVVINAVANLDEDVQQFELNSSSNSANSALSLEDQEKLEALKDRINSTLSNLITASKNHVVSFGLSPISLLDAAASHLSFSLIELVKLVGMRAATAAEIELSQNYRLHQPRYDDNDYDSDDERGGGMLNSKGGGSGSKFGPMNNSPKPLRVNKSRSREDLRSKKVGHDENSSATANTPGKYPNQGGNIINKFDEMSNASDLRDSASGSSTTNPDKVFDSPPRKAVANGVLKDPITIGRSAIDNSLRSQRDYGRNDKINGFGAGLTKAEEADREQLKVCNSFIVGHIQTLLSSIRSGATDGGLNSNLSDNLTQIITTVSSIVAITEDRLGSKTIESDRILKELSDNCNRLSEMLESSERNRKLDGGTGGFNKQTKQAMAAASFGVAKALKEL</sequence>
<feature type="region of interest" description="Disordered" evidence="2">
    <location>
        <begin position="1"/>
        <end position="29"/>
    </location>
</feature>
<feature type="region of interest" description="Disordered" evidence="2">
    <location>
        <begin position="152"/>
        <end position="199"/>
    </location>
</feature>
<accession>A0AAV0BHI6</accession>
<feature type="region of interest" description="Disordered" evidence="2">
    <location>
        <begin position="583"/>
        <end position="698"/>
    </location>
</feature>
<dbReference type="InterPro" id="IPR056439">
    <property type="entry name" value="VBS_C3G9"/>
</dbReference>